<dbReference type="OrthoDB" id="7874994at2"/>
<reference evidence="2 3" key="1">
    <citation type="submission" date="2019-03" db="EMBL/GenBank/DDBJ databases">
        <title>Genomic Encyclopedia of Type Strains, Phase IV (KMG-IV): sequencing the most valuable type-strain genomes for metagenomic binning, comparative biology and taxonomic classification.</title>
        <authorList>
            <person name="Goeker M."/>
        </authorList>
    </citation>
    <scope>NUCLEOTIDE SEQUENCE [LARGE SCALE GENOMIC DNA]</scope>
    <source>
        <strain evidence="2 3">DSM 104836</strain>
    </source>
</reference>
<dbReference type="AlphaFoldDB" id="A0A4R3JLM0"/>
<keyword evidence="3" id="KW-1185">Reference proteome</keyword>
<feature type="compositionally biased region" description="Basic and acidic residues" evidence="1">
    <location>
        <begin position="78"/>
        <end position="96"/>
    </location>
</feature>
<feature type="compositionally biased region" description="Low complexity" evidence="1">
    <location>
        <begin position="41"/>
        <end position="53"/>
    </location>
</feature>
<accession>A0A4R3JLM0</accession>
<feature type="region of interest" description="Disordered" evidence="1">
    <location>
        <begin position="1"/>
        <end position="144"/>
    </location>
</feature>
<dbReference type="RefSeq" id="WP_132241265.1">
    <property type="nucleotide sequence ID" value="NZ_SLZU01000001.1"/>
</dbReference>
<evidence type="ECO:0000313" key="3">
    <source>
        <dbReference type="Proteomes" id="UP000295696"/>
    </source>
</evidence>
<name>A0A4R3JLM0_9RHOB</name>
<proteinExistence type="predicted"/>
<gene>
    <name evidence="2" type="ORF">EDD52_101318</name>
</gene>
<dbReference type="Proteomes" id="UP000295696">
    <property type="component" value="Unassembled WGS sequence"/>
</dbReference>
<evidence type="ECO:0000313" key="2">
    <source>
        <dbReference type="EMBL" id="TCS67223.1"/>
    </source>
</evidence>
<comment type="caution">
    <text evidence="2">The sequence shown here is derived from an EMBL/GenBank/DDBJ whole genome shotgun (WGS) entry which is preliminary data.</text>
</comment>
<organism evidence="2 3">
    <name type="scientific">Primorskyibacter sedentarius</name>
    <dbReference type="NCBI Taxonomy" id="745311"/>
    <lineage>
        <taxon>Bacteria</taxon>
        <taxon>Pseudomonadati</taxon>
        <taxon>Pseudomonadota</taxon>
        <taxon>Alphaproteobacteria</taxon>
        <taxon>Rhodobacterales</taxon>
        <taxon>Roseobacteraceae</taxon>
        <taxon>Primorskyibacter</taxon>
    </lineage>
</organism>
<dbReference type="EMBL" id="SLZU01000001">
    <property type="protein sequence ID" value="TCS67223.1"/>
    <property type="molecule type" value="Genomic_DNA"/>
</dbReference>
<sequence length="169" mass="17883">MSILGIPPSLAPVATGHPLSLPEEPQQSGSTRIAPSGESADTGSSFDGSQSDGSRNERAAPPSILQIKINAMLQEQAEETRKDKSEERAARSKDTKSNGVEEPQLESSSRRKTAQSDGESINTLAVAPFPNTADKAPFHLPTSTDAARQMREAVMKTSVITPGATSNLR</sequence>
<protein>
    <submittedName>
        <fullName evidence="2">Uncharacterized protein</fullName>
    </submittedName>
</protein>
<evidence type="ECO:0000256" key="1">
    <source>
        <dbReference type="SAM" id="MobiDB-lite"/>
    </source>
</evidence>